<proteinExistence type="predicted"/>
<dbReference type="Pfam" id="PF13424">
    <property type="entry name" value="TPR_12"/>
    <property type="match status" value="1"/>
</dbReference>
<comment type="caution">
    <text evidence="2">The sequence shown here is derived from an EMBL/GenBank/DDBJ whole genome shotgun (WGS) entry which is preliminary data.</text>
</comment>
<name>A0ABQ3ZBC2_9ACTN</name>
<dbReference type="SUPFAM" id="SSF52540">
    <property type="entry name" value="P-loop containing nucleoside triphosphate hydrolases"/>
    <property type="match status" value="2"/>
</dbReference>
<feature type="domain" description="CobQ/CobB/MinD/ParA nucleotide binding" evidence="1">
    <location>
        <begin position="10"/>
        <end position="229"/>
    </location>
</feature>
<dbReference type="NCBIfam" id="NF040586">
    <property type="entry name" value="FxSxx_TPR"/>
    <property type="match status" value="1"/>
</dbReference>
<dbReference type="InterPro" id="IPR011990">
    <property type="entry name" value="TPR-like_helical_dom_sf"/>
</dbReference>
<dbReference type="RefSeq" id="WP_203734974.1">
    <property type="nucleotide sequence ID" value="NZ_BAAATX010000033.1"/>
</dbReference>
<dbReference type="PANTHER" id="PTHR46082">
    <property type="entry name" value="ATP/GTP-BINDING PROTEIN-RELATED"/>
    <property type="match status" value="1"/>
</dbReference>
<gene>
    <name evidence="2" type="ORF">Adu01nite_84780</name>
</gene>
<dbReference type="Gene3D" id="1.25.40.10">
    <property type="entry name" value="Tetratricopeptide repeat domain"/>
    <property type="match status" value="2"/>
</dbReference>
<evidence type="ECO:0000313" key="3">
    <source>
        <dbReference type="Proteomes" id="UP000637628"/>
    </source>
</evidence>
<sequence>MTQDRQGQVITFYSFKGGTGRTMALANVAWILASAGKKVLVADWDLESPGLHRFFHPFMNPDLFEDQGGIINLIREYEDQSARHDQSRPANWHEELAQVRRHAFPLTATFPGGGELHFLSAGRQNQDYRTSVGALDWDTFLEHRDGALFFKALRASMRSEFDYTLIDSRTGLSDFADICTIHLPDLLVDCFTFSEQGIDGAAQVARRVLTTYSTRNIRVFPVPMRVDQAEKEKVDAGRALAIQRFGATPEHLAEEDRQLYWAAVEVPYSAFYAFEETLATFGDRPGAPTSLLASYERLTSYLTNGVVTRMQPMDEGTRTGGLARFERRLMALEEEVVLRYAPRDQVWAEWIEQILRHAGLRVFDPQRHPGEQVKSSARTLTLLSDANENAESAVLQRDEYGFRPPLAAYISDIRTLPGYPLASSAHVHGQPAMEAAERILQLVGRRNEALVRAAVAAAGRYPGIAPAIVNMPARNMRFTGREDDLRDLRRLLNATGSMALLPGSAPIALQGMGGIGKTQMAIEYVYRFQAAYDLVWWITADPPQFIDVGLGDLATRLRLPMIGRVTETTRAVLNALERGEPYERWLIIYDNADEIEAVRQFLPRGRGHVLVTSRNLQWRDTVETIPIEVFARRESITYLRRRVPSLTTDEANRVAEALGDLPIAVAAAGAWLADTGTPVAEYLDQIVEHGPRVLPDEQESAQSVQRTWDLSLDRLRSRSQGAYRLLQLCSMLAPEIALELIHSEEMGRALRLVDVSTSERMERGKLVQHINRLALLRLDAQSGVHVHRLLQHVIRDRMTEDERAEARHDMHLMLAAARPRGEVDNPQSWPRFRMLWPHLEVSDAASCTDASVRELLVDRVRYLWFRGAYHQGESLARRIDRDWTQLLAASEGRPEQQQVLRRQLLSLRFNLANLLREQGRFEESHDLNKATLEEQREFLGAASPYTLMTLGSLAADLKALGRYAEALELDRSTYAAWALDFGEEYPRTLSAQFNLAVSYRLLGDFRLARKHDDDTLHKRRLVLGAADPYTLISASAYGRDLREAGEYEQSVAVLRGVVDDYASTLGDSARGTLNARVNLAVSLRSAGVPDEAGRLLDETYVRLLDNLGPANPDTLACRLSRATTILSRGDIEQAKNEMEGVEAAYRNALGEKHPHTIVCINNLAAVVRAAGTLTEARRLALLSAELFADVLPALHPYTLAAQFNLAVCDAELKNTEASLTIMRELRGKLLDILGPDHPDTLRCEGNLALTLAEAGLGGKEVDEADTLRRLRTRLGIRHPAVVAFEERRFMHRMLDPHPF</sequence>
<accession>A0ABQ3ZBC2</accession>
<dbReference type="InterPro" id="IPR002586">
    <property type="entry name" value="CobQ/CobB/MinD/ParA_Nub-bd_dom"/>
</dbReference>
<dbReference type="Gene3D" id="3.40.50.300">
    <property type="entry name" value="P-loop containing nucleotide triphosphate hydrolases"/>
    <property type="match status" value="2"/>
</dbReference>
<dbReference type="NCBIfam" id="NF047398">
    <property type="entry name" value="AAA_KGGVGR"/>
    <property type="match status" value="1"/>
</dbReference>
<reference evidence="2 3" key="1">
    <citation type="submission" date="2021-01" db="EMBL/GenBank/DDBJ databases">
        <title>Whole genome shotgun sequence of Actinoplanes durhamensis NBRC 14914.</title>
        <authorList>
            <person name="Komaki H."/>
            <person name="Tamura T."/>
        </authorList>
    </citation>
    <scope>NUCLEOTIDE SEQUENCE [LARGE SCALE GENOMIC DNA]</scope>
    <source>
        <strain evidence="2 3">NBRC 14914</strain>
    </source>
</reference>
<dbReference type="EMBL" id="BOML01000072">
    <property type="protein sequence ID" value="GIE07128.1"/>
    <property type="molecule type" value="Genomic_DNA"/>
</dbReference>
<keyword evidence="3" id="KW-1185">Reference proteome</keyword>
<evidence type="ECO:0000259" key="1">
    <source>
        <dbReference type="Pfam" id="PF01656"/>
    </source>
</evidence>
<dbReference type="InterPro" id="IPR027417">
    <property type="entry name" value="P-loop_NTPase"/>
</dbReference>
<dbReference type="SUPFAM" id="SSF48452">
    <property type="entry name" value="TPR-like"/>
    <property type="match status" value="3"/>
</dbReference>
<evidence type="ECO:0000313" key="2">
    <source>
        <dbReference type="EMBL" id="GIE07128.1"/>
    </source>
</evidence>
<dbReference type="Pfam" id="PF13374">
    <property type="entry name" value="TPR_10"/>
    <property type="match status" value="1"/>
</dbReference>
<dbReference type="Pfam" id="PF01656">
    <property type="entry name" value="CbiA"/>
    <property type="match status" value="1"/>
</dbReference>
<dbReference type="PANTHER" id="PTHR46082:SF6">
    <property type="entry name" value="AAA+ ATPASE DOMAIN-CONTAINING PROTEIN-RELATED"/>
    <property type="match status" value="1"/>
</dbReference>
<dbReference type="Proteomes" id="UP000637628">
    <property type="component" value="Unassembled WGS sequence"/>
</dbReference>
<protein>
    <recommendedName>
        <fullName evidence="1">CobQ/CobB/MinD/ParA nucleotide binding domain-containing protein</fullName>
    </recommendedName>
</protein>
<dbReference type="InterPro" id="IPR053137">
    <property type="entry name" value="NLR-like"/>
</dbReference>
<organism evidence="2 3">
    <name type="scientific">Paractinoplanes durhamensis</name>
    <dbReference type="NCBI Taxonomy" id="113563"/>
    <lineage>
        <taxon>Bacteria</taxon>
        <taxon>Bacillati</taxon>
        <taxon>Actinomycetota</taxon>
        <taxon>Actinomycetes</taxon>
        <taxon>Micromonosporales</taxon>
        <taxon>Micromonosporaceae</taxon>
        <taxon>Paractinoplanes</taxon>
    </lineage>
</organism>